<dbReference type="InterPro" id="IPR036691">
    <property type="entry name" value="Endo/exonu/phosph_ase_sf"/>
</dbReference>
<protein>
    <submittedName>
        <fullName evidence="2">Cytolethal distending toxin subunit B</fullName>
    </submittedName>
</protein>
<dbReference type="PRINTS" id="PR01388">
    <property type="entry name" value="CDTOXINB"/>
</dbReference>
<dbReference type="InterPro" id="IPR005135">
    <property type="entry name" value="Endo/exonuclease/phosphatase"/>
</dbReference>
<accession>A0A5A5RGT1</accession>
<dbReference type="AlphaFoldDB" id="A0A5A5RGT1"/>
<sequence length="241" mass="25230">MRVVTWNMQGATGGGESKWNADVKRLFLQAGVNVACLQESGNPPPSAVPAAAPGWLPGFAPPVGLNGAYLLWNLGTSSRPFNVYIIWIETDATGHRNNVAVASVLPPLNLIYIPNPLGGRPAIGMRLLYGPAGNADIFSLHAFSGNGNDGPGLLANINLTGGSWFAAGDYNCDPTQWGLPGSGSPKIVPPGTAYCPHNPVPTHPGSGTNLDYAFKNPGPGVIGTVLDNFIVSDHYPVIYDF</sequence>
<dbReference type="Gene3D" id="3.60.10.10">
    <property type="entry name" value="Endonuclease/exonuclease/phosphatase"/>
    <property type="match status" value="1"/>
</dbReference>
<gene>
    <name evidence="2" type="primary">cdtB</name>
    <name evidence="2" type="ORF">MiTe_01153</name>
</gene>
<proteinExistence type="predicted"/>
<dbReference type="GO" id="GO:0003824">
    <property type="term" value="F:catalytic activity"/>
    <property type="evidence" value="ECO:0007669"/>
    <property type="project" value="InterPro"/>
</dbReference>
<evidence type="ECO:0000259" key="1">
    <source>
        <dbReference type="Pfam" id="PF03372"/>
    </source>
</evidence>
<dbReference type="Pfam" id="PF03372">
    <property type="entry name" value="Exo_endo_phos"/>
    <property type="match status" value="1"/>
</dbReference>
<dbReference type="RefSeq" id="WP_149986003.1">
    <property type="nucleotide sequence ID" value="NZ_BHVP01000014.1"/>
</dbReference>
<dbReference type="Proteomes" id="UP000324917">
    <property type="component" value="Unassembled WGS sequence"/>
</dbReference>
<name>A0A5A5RGT1_MICAE</name>
<evidence type="ECO:0000313" key="2">
    <source>
        <dbReference type="EMBL" id="GCA74328.1"/>
    </source>
</evidence>
<reference evidence="2 3" key="1">
    <citation type="submission" date="2018-09" db="EMBL/GenBank/DDBJ databases">
        <title>Evolutionary history of phycoerythrin pigmentation in the water bloom-forming cyanobacterium Microcystis aeruginosa.</title>
        <authorList>
            <person name="Tanabe Y."/>
            <person name="Tanabe Y."/>
            <person name="Yamaguchi H."/>
        </authorList>
    </citation>
    <scope>NUCLEOTIDE SEQUENCE [LARGE SCALE GENOMIC DNA]</scope>
    <source>
        <strain evidence="2 3">NIES-2520</strain>
    </source>
</reference>
<comment type="caution">
    <text evidence="2">The sequence shown here is derived from an EMBL/GenBank/DDBJ whole genome shotgun (WGS) entry which is preliminary data.</text>
</comment>
<evidence type="ECO:0000313" key="3">
    <source>
        <dbReference type="Proteomes" id="UP000324917"/>
    </source>
</evidence>
<organism evidence="2 3">
    <name type="scientific">Microcystis aeruginosa NIES-2520</name>
    <dbReference type="NCBI Taxonomy" id="2303982"/>
    <lineage>
        <taxon>Bacteria</taxon>
        <taxon>Bacillati</taxon>
        <taxon>Cyanobacteriota</taxon>
        <taxon>Cyanophyceae</taxon>
        <taxon>Oscillatoriophycideae</taxon>
        <taxon>Chroococcales</taxon>
        <taxon>Microcystaceae</taxon>
        <taxon>Microcystis</taxon>
    </lineage>
</organism>
<dbReference type="EMBL" id="BHVP01000014">
    <property type="protein sequence ID" value="GCA74328.1"/>
    <property type="molecule type" value="Genomic_DNA"/>
</dbReference>
<dbReference type="SUPFAM" id="SSF56219">
    <property type="entry name" value="DNase I-like"/>
    <property type="match status" value="1"/>
</dbReference>
<feature type="domain" description="Endonuclease/exonuclease/phosphatase" evidence="1">
    <location>
        <begin position="4"/>
        <end position="234"/>
    </location>
</feature>
<dbReference type="InterPro" id="IPR003539">
    <property type="entry name" value="CD_toxinB"/>
</dbReference>